<reference evidence="1" key="1">
    <citation type="journal article" date="2015" name="Proc. Natl. Acad. Sci. U.S.A.">
        <title>Networks of energetic and metabolic interactions define dynamics in microbial communities.</title>
        <authorList>
            <person name="Embree M."/>
            <person name="Liu J.K."/>
            <person name="Al-Bassam M.M."/>
            <person name="Zengler K."/>
        </authorList>
    </citation>
    <scope>NUCLEOTIDE SEQUENCE</scope>
</reference>
<dbReference type="PANTHER" id="PTHR21485">
    <property type="entry name" value="HAD SUPERFAMILY MEMBERS CMAS AND KDSC"/>
    <property type="match status" value="1"/>
</dbReference>
<dbReference type="InterPro" id="IPR050793">
    <property type="entry name" value="CMP-NeuNAc_synthase"/>
</dbReference>
<protein>
    <submittedName>
        <fullName evidence="1">N-acetylneuraminate cytidylyltransferase</fullName>
        <ecNumber evidence="1">2.7.7.43</ecNumber>
    </submittedName>
</protein>
<organism evidence="1">
    <name type="scientific">hydrocarbon metagenome</name>
    <dbReference type="NCBI Taxonomy" id="938273"/>
    <lineage>
        <taxon>unclassified sequences</taxon>
        <taxon>metagenomes</taxon>
        <taxon>ecological metagenomes</taxon>
    </lineage>
</organism>
<dbReference type="EC" id="2.7.7.43" evidence="1"/>
<dbReference type="InterPro" id="IPR003329">
    <property type="entry name" value="Cytidylyl_trans"/>
</dbReference>
<dbReference type="CDD" id="cd02513">
    <property type="entry name" value="CMP-NeuAc_Synthase"/>
    <property type="match status" value="1"/>
</dbReference>
<comment type="caution">
    <text evidence="1">The sequence shown here is derived from an EMBL/GenBank/DDBJ whole genome shotgun (WGS) entry which is preliminary data.</text>
</comment>
<evidence type="ECO:0000313" key="1">
    <source>
        <dbReference type="EMBL" id="KUG27773.1"/>
    </source>
</evidence>
<dbReference type="EMBL" id="LNQE01000290">
    <property type="protein sequence ID" value="KUG27773.1"/>
    <property type="molecule type" value="Genomic_DNA"/>
</dbReference>
<sequence>MRLLCVIPARGGSKGIPRKNVADVCGRPLIAYTIASALEAGAFERVVVSTDDSEIADAARSCGAEVPFLRPVQFATDVASPHLGVEYTVERLKQDAGYEAEGLVVLFPTHPFRTLGMVRSLAGLLPGHHTVKTVIPVYPGPLSYLAQEPDGRLEPILTADEQALRETVHHVPAGTFYGVNFGHWRQTHRFIDRRNHSYRYYHHALTDPVEQIDIDTPGDLAVARAIISRGLYDFTATSCVP</sequence>
<dbReference type="GO" id="GO:0008781">
    <property type="term" value="F:N-acylneuraminate cytidylyltransferase activity"/>
    <property type="evidence" value="ECO:0007669"/>
    <property type="project" value="UniProtKB-EC"/>
</dbReference>
<dbReference type="InterPro" id="IPR029044">
    <property type="entry name" value="Nucleotide-diphossugar_trans"/>
</dbReference>
<dbReference type="SUPFAM" id="SSF53448">
    <property type="entry name" value="Nucleotide-diphospho-sugar transferases"/>
    <property type="match status" value="1"/>
</dbReference>
<name>A0A0W8G3V8_9ZZZZ</name>
<proteinExistence type="predicted"/>
<keyword evidence="1" id="KW-0808">Transferase</keyword>
<keyword evidence="1" id="KW-0548">Nucleotidyltransferase</keyword>
<gene>
    <name evidence="1" type="ORF">ASZ90_002375</name>
</gene>
<dbReference type="Pfam" id="PF02348">
    <property type="entry name" value="CTP_transf_3"/>
    <property type="match status" value="1"/>
</dbReference>
<dbReference type="Gene3D" id="3.90.550.10">
    <property type="entry name" value="Spore Coat Polysaccharide Biosynthesis Protein SpsA, Chain A"/>
    <property type="match status" value="1"/>
</dbReference>
<dbReference type="AlphaFoldDB" id="A0A0W8G3V8"/>
<dbReference type="PANTHER" id="PTHR21485:SF3">
    <property type="entry name" value="N-ACYLNEURAMINATE CYTIDYLYLTRANSFERASE"/>
    <property type="match status" value="1"/>
</dbReference>
<accession>A0A0W8G3V8</accession>